<dbReference type="InterPro" id="IPR001841">
    <property type="entry name" value="Znf_RING"/>
</dbReference>
<evidence type="ECO:0000259" key="7">
    <source>
        <dbReference type="PROSITE" id="PS50119"/>
    </source>
</evidence>
<name>U3KMX7_RABIT</name>
<keyword evidence="1" id="KW-0479">Metal-binding</keyword>
<dbReference type="InterPro" id="IPR006574">
    <property type="entry name" value="PRY"/>
</dbReference>
<dbReference type="SMART" id="SM00184">
    <property type="entry name" value="RING"/>
    <property type="match status" value="1"/>
</dbReference>
<evidence type="ECO:0000313" key="9">
    <source>
        <dbReference type="Ensembl" id="ENSOCUP00000026586.2"/>
    </source>
</evidence>
<keyword evidence="10" id="KW-1185">Reference proteome</keyword>
<organism evidence="9 10">
    <name type="scientific">Oryctolagus cuniculus</name>
    <name type="common">Rabbit</name>
    <dbReference type="NCBI Taxonomy" id="9986"/>
    <lineage>
        <taxon>Eukaryota</taxon>
        <taxon>Metazoa</taxon>
        <taxon>Chordata</taxon>
        <taxon>Craniata</taxon>
        <taxon>Vertebrata</taxon>
        <taxon>Euteleostomi</taxon>
        <taxon>Mammalia</taxon>
        <taxon>Eutheria</taxon>
        <taxon>Euarchontoglires</taxon>
        <taxon>Glires</taxon>
        <taxon>Lagomorpha</taxon>
        <taxon>Leporidae</taxon>
        <taxon>Oryctolagus</taxon>
    </lineage>
</organism>
<dbReference type="InterPro" id="IPR003877">
    <property type="entry name" value="SPRY_dom"/>
</dbReference>
<feature type="coiled-coil region" evidence="5">
    <location>
        <begin position="136"/>
        <end position="184"/>
    </location>
</feature>
<dbReference type="Pfam" id="PF00643">
    <property type="entry name" value="zf-B_box"/>
    <property type="match status" value="1"/>
</dbReference>
<dbReference type="SMART" id="SM00449">
    <property type="entry name" value="SPRY"/>
    <property type="match status" value="1"/>
</dbReference>
<dbReference type="Pfam" id="PF13765">
    <property type="entry name" value="PRY"/>
    <property type="match status" value="1"/>
</dbReference>
<dbReference type="InterPro" id="IPR043136">
    <property type="entry name" value="B30.2/SPRY_sf"/>
</dbReference>
<evidence type="ECO:0000259" key="6">
    <source>
        <dbReference type="PROSITE" id="PS50089"/>
    </source>
</evidence>
<dbReference type="Gene3D" id="3.30.160.60">
    <property type="entry name" value="Classic Zinc Finger"/>
    <property type="match status" value="1"/>
</dbReference>
<evidence type="ECO:0000259" key="8">
    <source>
        <dbReference type="PROSITE" id="PS50188"/>
    </source>
</evidence>
<keyword evidence="2 4" id="KW-0863">Zinc-finger</keyword>
<dbReference type="PROSITE" id="PS50188">
    <property type="entry name" value="B302_SPRY"/>
    <property type="match status" value="1"/>
</dbReference>
<dbReference type="SUPFAM" id="SSF57850">
    <property type="entry name" value="RING/U-box"/>
    <property type="match status" value="1"/>
</dbReference>
<dbReference type="PROSITE" id="PS50089">
    <property type="entry name" value="ZF_RING_2"/>
    <property type="match status" value="1"/>
</dbReference>
<feature type="domain" description="B box-type" evidence="7">
    <location>
        <begin position="87"/>
        <end position="128"/>
    </location>
</feature>
<feature type="domain" description="B30.2/SPRY" evidence="8">
    <location>
        <begin position="271"/>
        <end position="444"/>
    </location>
</feature>
<proteinExistence type="predicted"/>
<dbReference type="Proteomes" id="UP000001811">
    <property type="component" value="Unplaced"/>
</dbReference>
<evidence type="ECO:0000256" key="2">
    <source>
        <dbReference type="ARBA" id="ARBA00022771"/>
    </source>
</evidence>
<dbReference type="InterPro" id="IPR050143">
    <property type="entry name" value="TRIM/RBCC"/>
</dbReference>
<keyword evidence="3" id="KW-0862">Zinc</keyword>
<evidence type="ECO:0000256" key="1">
    <source>
        <dbReference type="ARBA" id="ARBA00022723"/>
    </source>
</evidence>
<dbReference type="InterPro" id="IPR001870">
    <property type="entry name" value="B30.2/SPRY"/>
</dbReference>
<dbReference type="SUPFAM" id="SSF49899">
    <property type="entry name" value="Concanavalin A-like lectins/glucanases"/>
    <property type="match status" value="1"/>
</dbReference>
<reference evidence="9" key="3">
    <citation type="submission" date="2025-09" db="UniProtKB">
        <authorList>
            <consortium name="Ensembl"/>
        </authorList>
    </citation>
    <scope>IDENTIFICATION</scope>
    <source>
        <strain evidence="9">Thorbecke</strain>
    </source>
</reference>
<dbReference type="PRINTS" id="PR01407">
    <property type="entry name" value="BUTYPHLNCDUF"/>
</dbReference>
<dbReference type="SMART" id="SM00336">
    <property type="entry name" value="BBOX"/>
    <property type="match status" value="1"/>
</dbReference>
<keyword evidence="5" id="KW-0175">Coiled coil</keyword>
<accession>U3KMX7</accession>
<feature type="domain" description="RING-type" evidence="6">
    <location>
        <begin position="16"/>
        <end position="57"/>
    </location>
</feature>
<dbReference type="SMR" id="U3KMX7"/>
<dbReference type="InterPro" id="IPR000315">
    <property type="entry name" value="Znf_B-box"/>
</dbReference>
<reference evidence="9 10" key="1">
    <citation type="journal article" date="2011" name="Nature">
        <title>A high-resolution map of human evolutionary constraint using 29 mammals.</title>
        <authorList>
            <person name="Lindblad-Toh K."/>
            <person name="Garber M."/>
            <person name="Zuk O."/>
            <person name="Lin M.F."/>
            <person name="Parker B.J."/>
            <person name="Washietl S."/>
            <person name="Kheradpour P."/>
            <person name="Ernst J."/>
            <person name="Jordan G."/>
            <person name="Mauceli E."/>
            <person name="Ward L.D."/>
            <person name="Lowe C.B."/>
            <person name="Holloway A.K."/>
            <person name="Clamp M."/>
            <person name="Gnerre S."/>
            <person name="Alfoldi J."/>
            <person name="Beal K."/>
            <person name="Chang J."/>
            <person name="Clawson H."/>
            <person name="Cuff J."/>
            <person name="Di Palma F."/>
            <person name="Fitzgerald S."/>
            <person name="Flicek P."/>
            <person name="Guttman M."/>
            <person name="Hubisz M.J."/>
            <person name="Jaffe D.B."/>
            <person name="Jungreis I."/>
            <person name="Kent W.J."/>
            <person name="Kostka D."/>
            <person name="Lara M."/>
            <person name="Martins A.L."/>
            <person name="Massingham T."/>
            <person name="Moltke I."/>
            <person name="Raney B.J."/>
            <person name="Rasmussen M.D."/>
            <person name="Robinson J."/>
            <person name="Stark A."/>
            <person name="Vilella A.J."/>
            <person name="Wen J."/>
            <person name="Xie X."/>
            <person name="Zody M.C."/>
            <person name="Baldwin J."/>
            <person name="Bloom T."/>
            <person name="Chin C.W."/>
            <person name="Heiman D."/>
            <person name="Nicol R."/>
            <person name="Nusbaum C."/>
            <person name="Young S."/>
            <person name="Wilkinson J."/>
            <person name="Worley K.C."/>
            <person name="Kovar C.L."/>
            <person name="Muzny D.M."/>
            <person name="Gibbs R.A."/>
            <person name="Cree A."/>
            <person name="Dihn H.H."/>
            <person name="Fowler G."/>
            <person name="Jhangiani S."/>
            <person name="Joshi V."/>
            <person name="Lee S."/>
            <person name="Lewis L.R."/>
            <person name="Nazareth L.V."/>
            <person name="Okwuonu G."/>
            <person name="Santibanez J."/>
            <person name="Warren W.C."/>
            <person name="Mardis E.R."/>
            <person name="Weinstock G.M."/>
            <person name="Wilson R.K."/>
            <person name="Delehaunty K."/>
            <person name="Dooling D."/>
            <person name="Fronik C."/>
            <person name="Fulton L."/>
            <person name="Fulton B."/>
            <person name="Graves T."/>
            <person name="Minx P."/>
            <person name="Sodergren E."/>
            <person name="Birney E."/>
            <person name="Margulies E.H."/>
            <person name="Herrero J."/>
            <person name="Green E.D."/>
            <person name="Haussler D."/>
            <person name="Siepel A."/>
            <person name="Goldman N."/>
            <person name="Pollard K.S."/>
            <person name="Pedersen J.S."/>
            <person name="Lander E.S."/>
            <person name="Kellis M."/>
        </authorList>
    </citation>
    <scope>NUCLEOTIDE SEQUENCE [LARGE SCALE GENOMIC DNA]</scope>
    <source>
        <strain evidence="10">Thorbecke</strain>
    </source>
</reference>
<dbReference type="InterPro" id="IPR013083">
    <property type="entry name" value="Znf_RING/FYVE/PHD"/>
</dbReference>
<evidence type="ECO:0000313" key="10">
    <source>
        <dbReference type="Proteomes" id="UP000001811"/>
    </source>
</evidence>
<dbReference type="GO" id="GO:0008270">
    <property type="term" value="F:zinc ion binding"/>
    <property type="evidence" value="ECO:0007669"/>
    <property type="project" value="UniProtKB-KW"/>
</dbReference>
<evidence type="ECO:0000256" key="5">
    <source>
        <dbReference type="SAM" id="Coils"/>
    </source>
</evidence>
<dbReference type="Pfam" id="PF15227">
    <property type="entry name" value="zf-C3HC4_4"/>
    <property type="match status" value="1"/>
</dbReference>
<dbReference type="PROSITE" id="PS00518">
    <property type="entry name" value="ZF_RING_1"/>
    <property type="match status" value="1"/>
</dbReference>
<dbReference type="AlphaFoldDB" id="U3KMX7"/>
<protein>
    <submittedName>
        <fullName evidence="9">Uncharacterized protein</fullName>
    </submittedName>
</protein>
<dbReference type="GeneTree" id="ENSGT00940000155329"/>
<dbReference type="InParanoid" id="U3KMX7"/>
<dbReference type="eggNOG" id="KOG2177">
    <property type="taxonomic scope" value="Eukaryota"/>
</dbReference>
<dbReference type="InterPro" id="IPR017907">
    <property type="entry name" value="Znf_RING_CS"/>
</dbReference>
<dbReference type="SMART" id="SM00589">
    <property type="entry name" value="PRY"/>
    <property type="match status" value="1"/>
</dbReference>
<evidence type="ECO:0000256" key="4">
    <source>
        <dbReference type="PROSITE-ProRule" id="PRU00024"/>
    </source>
</evidence>
<evidence type="ECO:0000256" key="3">
    <source>
        <dbReference type="ARBA" id="ARBA00022833"/>
    </source>
</evidence>
<sequence>MASAASLSELQAQASCPICLDFMSDPVTTECGHNFCCSCIQQCWKDLDAIFPCPVCQYHCPERNLKSNTQLCQMIDIVTQLPATGSERKPLCETHGQVLDLFCEQDLELLCPQCRVSRAHEDHHLVPLEEAAAHHKRILETDIEWLREQVKDAEMDRAMQSRECDELKNRLNNWRQEAKSKFENLHYYLRREREEAYTRLVCKEQGVKDKLIENKSQISDHIAAVEDLLSEIAEKCLQTDVDLLRGLRSINHRYEGLKAPEIFSFELKERCCVLPRSFGLQKMMSTLQVNLTLDPETAHPDLVVSEDGKIVLMEETSPSHLPDQYFAVRSCEKFASGRKFWQVHSRGRGLWSLGVCQESFPTDADTAPCPDFGCWQTEQFMSRVEFEDSWIGVFLDYELGEISFYNLSNNSRLHTYTATFTEKVQAYFSVQSQSLVTIRIIGES</sequence>
<dbReference type="InterPro" id="IPR013320">
    <property type="entry name" value="ConA-like_dom_sf"/>
</dbReference>
<dbReference type="Pfam" id="PF00622">
    <property type="entry name" value="SPRY"/>
    <property type="match status" value="1"/>
</dbReference>
<dbReference type="SUPFAM" id="SSF57845">
    <property type="entry name" value="B-box zinc-binding domain"/>
    <property type="match status" value="1"/>
</dbReference>
<dbReference type="Gene3D" id="2.60.120.920">
    <property type="match status" value="1"/>
</dbReference>
<dbReference type="Gene3D" id="3.30.40.10">
    <property type="entry name" value="Zinc/RING finger domain, C3HC4 (zinc finger)"/>
    <property type="match status" value="1"/>
</dbReference>
<dbReference type="Ensembl" id="ENSOCUT00000033540.2">
    <property type="protein sequence ID" value="ENSOCUP00000026586.2"/>
    <property type="gene ID" value="ENSOCUG00000029446.2"/>
</dbReference>
<reference evidence="9" key="2">
    <citation type="submission" date="2025-08" db="UniProtKB">
        <authorList>
            <consortium name="Ensembl"/>
        </authorList>
    </citation>
    <scope>IDENTIFICATION</scope>
    <source>
        <strain evidence="9">Thorbecke</strain>
    </source>
</reference>
<dbReference type="PROSITE" id="PS50119">
    <property type="entry name" value="ZF_BBOX"/>
    <property type="match status" value="1"/>
</dbReference>
<dbReference type="Bgee" id="ENSOCUG00000029446">
    <property type="expression patterns" value="Expressed in testis"/>
</dbReference>
<dbReference type="CDD" id="cd16594">
    <property type="entry name" value="RING-HC_TRIM7-like_C-IV"/>
    <property type="match status" value="1"/>
</dbReference>
<dbReference type="InterPro" id="IPR003879">
    <property type="entry name" value="Butyrophylin_SPRY"/>
</dbReference>
<dbReference type="STRING" id="9986.ENSOCUP00000026586"/>
<dbReference type="HOGENOM" id="CLU_013137_0_3_1"/>
<dbReference type="PANTHER" id="PTHR24103">
    <property type="entry name" value="E3 UBIQUITIN-PROTEIN LIGASE TRIM"/>
    <property type="match status" value="1"/>
</dbReference>